<dbReference type="Proteomes" id="UP000001054">
    <property type="component" value="Plasmid pNGR234b"/>
</dbReference>
<reference evidence="6 7" key="2">
    <citation type="journal article" date="2009" name="Appl. Environ. Microbiol.">
        <title>Rhizobium sp. strain NGR234 possesses a remarkable number of secretion systems.</title>
        <authorList>
            <person name="Schmeisser C."/>
            <person name="Liesegang H."/>
            <person name="Krysciak D."/>
            <person name="Bakkou N."/>
            <person name="Le Quere A."/>
            <person name="Wollherr A."/>
            <person name="Heinemeyer I."/>
            <person name="Morgenstern B."/>
            <person name="Pommerening-Roeser A."/>
            <person name="Flores M."/>
            <person name="Palacios R."/>
            <person name="Brenner S."/>
            <person name="Gottschalk G."/>
            <person name="Schmitz R.A."/>
            <person name="Broughton W.J."/>
            <person name="Perret X."/>
            <person name="Strittmatter A.W."/>
            <person name="Streit W.R."/>
        </authorList>
    </citation>
    <scope>NUCLEOTIDE SEQUENCE [LARGE SCALE GENOMIC DNA]</scope>
    <source>
        <strain evidence="7">NBRC 101917 / NGR234</strain>
    </source>
</reference>
<dbReference type="GO" id="GO:0016491">
    <property type="term" value="F:oxidoreductase activity"/>
    <property type="evidence" value="ECO:0007669"/>
    <property type="project" value="UniProtKB-KW"/>
</dbReference>
<dbReference type="HOGENOM" id="CLU_010194_2_10_5"/>
<evidence type="ECO:0000313" key="6">
    <source>
        <dbReference type="EMBL" id="ACP21581.1"/>
    </source>
</evidence>
<evidence type="ECO:0000256" key="1">
    <source>
        <dbReference type="ARBA" id="ARBA00006484"/>
    </source>
</evidence>
<evidence type="ECO:0000256" key="2">
    <source>
        <dbReference type="ARBA" id="ARBA00022857"/>
    </source>
</evidence>
<sequence length="240" mass="25329">MVTTSSVSLKGKVAFVTGASGGIGAAVAQALAAQGAKLGLASRTGNDLGLADVVALRCDVRDPAQVKAAVAATVERFGRLDIVIANAGLGSYRPVIDTSTEEIDEMVDVNVKGLIYTAQATIPYLCERGGDFVTLASEAGRRGLPGEAVYVASKFAQVGFTRSLDHELRGFGIRCSNICPGGVATNFGMGRGLRTPDMPQLSEMMRSEDVAEVVLFNLTRPPTFRILETAFRSMHEQSWG</sequence>
<feature type="domain" description="Ketoreductase" evidence="5">
    <location>
        <begin position="12"/>
        <end position="175"/>
    </location>
</feature>
<dbReference type="CDD" id="cd05233">
    <property type="entry name" value="SDR_c"/>
    <property type="match status" value="1"/>
</dbReference>
<dbReference type="PANTHER" id="PTHR43391">
    <property type="entry name" value="RETINOL DEHYDROGENASE-RELATED"/>
    <property type="match status" value="1"/>
</dbReference>
<dbReference type="OrthoDB" id="9810734at2"/>
<dbReference type="PATRIC" id="fig|394.7.peg.562"/>
<reference evidence="7" key="1">
    <citation type="journal article" date="2004" name="J. Bacteriol.">
        <title>An evolutionary hot spot: the pNGR234b replicon of Rhizobium sp. strain NGR234.</title>
        <authorList>
            <person name="Streit W.R."/>
            <person name="Schmitz R.A."/>
            <person name="Perret X."/>
            <person name="Staehelin C."/>
            <person name="Deakin W.J."/>
            <person name="Raasch C."/>
            <person name="Liesegang H."/>
            <person name="Broughton W.J."/>
        </authorList>
    </citation>
    <scope>NUCLEOTIDE SEQUENCE [LARGE SCALE GENOMIC DNA]</scope>
    <source>
        <strain evidence="7">NBRC 101917 / NGR234</strain>
    </source>
</reference>
<gene>
    <name evidence="6" type="ordered locus">NGR_b01140</name>
</gene>
<geneLocation type="plasmid" evidence="7">
    <name>sym pNGR234b</name>
</geneLocation>
<dbReference type="RefSeq" id="WP_012706183.1">
    <property type="nucleotide sequence ID" value="NC_012586.1"/>
</dbReference>
<dbReference type="AlphaFoldDB" id="C3KN08"/>
<keyword evidence="7" id="KW-1185">Reference proteome</keyword>
<accession>C3KN08</accession>
<dbReference type="InterPro" id="IPR057326">
    <property type="entry name" value="KR_dom"/>
</dbReference>
<dbReference type="PANTHER" id="PTHR43391:SF14">
    <property type="entry name" value="DEHYDROGENASE_REDUCTASE SDR FAMILY PROTEIN 7-LIKE"/>
    <property type="match status" value="1"/>
</dbReference>
<keyword evidence="2" id="KW-0521">NADP</keyword>
<dbReference type="SMART" id="SM00822">
    <property type="entry name" value="PKS_KR"/>
    <property type="match status" value="1"/>
</dbReference>
<proteinExistence type="inferred from homology"/>
<dbReference type="Gene3D" id="3.40.50.720">
    <property type="entry name" value="NAD(P)-binding Rossmann-like Domain"/>
    <property type="match status" value="1"/>
</dbReference>
<dbReference type="PRINTS" id="PR00080">
    <property type="entry name" value="SDRFAMILY"/>
</dbReference>
<dbReference type="SUPFAM" id="SSF51735">
    <property type="entry name" value="NAD(P)-binding Rossmann-fold domains"/>
    <property type="match status" value="1"/>
</dbReference>
<dbReference type="KEGG" id="rhi:NGR_b01140"/>
<keyword evidence="3" id="KW-0560">Oxidoreductase</keyword>
<keyword evidence="6" id="KW-0614">Plasmid</keyword>
<dbReference type="FunFam" id="3.40.50.720:FF:000084">
    <property type="entry name" value="Short-chain dehydrogenase reductase"/>
    <property type="match status" value="1"/>
</dbReference>
<evidence type="ECO:0000259" key="5">
    <source>
        <dbReference type="SMART" id="SM00822"/>
    </source>
</evidence>
<evidence type="ECO:0000313" key="7">
    <source>
        <dbReference type="Proteomes" id="UP000001054"/>
    </source>
</evidence>
<dbReference type="InterPro" id="IPR002347">
    <property type="entry name" value="SDR_fam"/>
</dbReference>
<dbReference type="PRINTS" id="PR00081">
    <property type="entry name" value="GDHRDH"/>
</dbReference>
<protein>
    <submittedName>
        <fullName evidence="6">Short-chain dehydrogenase/reductase SDR</fullName>
    </submittedName>
</protein>
<dbReference type="Pfam" id="PF00106">
    <property type="entry name" value="adh_short"/>
    <property type="match status" value="1"/>
</dbReference>
<evidence type="ECO:0000256" key="3">
    <source>
        <dbReference type="ARBA" id="ARBA00023002"/>
    </source>
</evidence>
<dbReference type="EMBL" id="CP000874">
    <property type="protein sequence ID" value="ACP21581.1"/>
    <property type="molecule type" value="Genomic_DNA"/>
</dbReference>
<name>C3KN08_SINFN</name>
<organism evidence="6 7">
    <name type="scientific">Sinorhizobium fredii (strain NBRC 101917 / NGR234)</name>
    <dbReference type="NCBI Taxonomy" id="394"/>
    <lineage>
        <taxon>Bacteria</taxon>
        <taxon>Pseudomonadati</taxon>
        <taxon>Pseudomonadota</taxon>
        <taxon>Alphaproteobacteria</taxon>
        <taxon>Hyphomicrobiales</taxon>
        <taxon>Rhizobiaceae</taxon>
        <taxon>Sinorhizobium/Ensifer group</taxon>
        <taxon>Sinorhizobium</taxon>
    </lineage>
</organism>
<evidence type="ECO:0000256" key="4">
    <source>
        <dbReference type="RuleBase" id="RU000363"/>
    </source>
</evidence>
<comment type="similarity">
    <text evidence="1 4">Belongs to the short-chain dehydrogenases/reductases (SDR) family.</text>
</comment>
<dbReference type="InterPro" id="IPR036291">
    <property type="entry name" value="NAD(P)-bd_dom_sf"/>
</dbReference>